<reference evidence="1" key="1">
    <citation type="submission" date="2020-04" db="EMBL/GenBank/DDBJ databases">
        <authorList>
            <person name="Alioto T."/>
            <person name="Alioto T."/>
            <person name="Gomez Garrido J."/>
        </authorList>
    </citation>
    <scope>NUCLEOTIDE SEQUENCE</scope>
    <source>
        <strain evidence="1">A484AB</strain>
    </source>
</reference>
<sequence length="209" mass="23294">MKVESDNGGYYVGVIHPYLAFNVIVFGCGSKERSGSIDGKGSDDGTPISVRSDVMLTIHKVTANCEVPQAFMNVYGTIADVWGVFRTIGGSVTQNTHNKMDLPLDVALREIYFNVNGGTIGMKPANVNEENKDEVWTRIYGYPLSTFPDPKFKVGDHVRVEIKHKTFEKGYEPNFDNEVYVVTAVFRGDPNMYSLKDPEDEEDILGRVL</sequence>
<dbReference type="PANTHER" id="PTHR46585">
    <property type="entry name" value="INTEGRASE CORE DOMAIN CONTAINING PROTEIN"/>
    <property type="match status" value="1"/>
</dbReference>
<evidence type="ECO:0000313" key="2">
    <source>
        <dbReference type="Proteomes" id="UP001152795"/>
    </source>
</evidence>
<evidence type="ECO:0000313" key="1">
    <source>
        <dbReference type="EMBL" id="CAB3984362.1"/>
    </source>
</evidence>
<keyword evidence="2" id="KW-1185">Reference proteome</keyword>
<accession>A0A7D9HGS3</accession>
<dbReference type="EMBL" id="CACRXK020000730">
    <property type="protein sequence ID" value="CAB3984362.1"/>
    <property type="molecule type" value="Genomic_DNA"/>
</dbReference>
<name>A0A7D9HGS3_PARCT</name>
<protein>
    <submittedName>
        <fullName evidence="1">Uncharacterized protein</fullName>
    </submittedName>
</protein>
<gene>
    <name evidence="1" type="ORF">PACLA_8A052807</name>
</gene>
<comment type="caution">
    <text evidence="1">The sequence shown here is derived from an EMBL/GenBank/DDBJ whole genome shotgun (WGS) entry which is preliminary data.</text>
</comment>
<organism evidence="1 2">
    <name type="scientific">Paramuricea clavata</name>
    <name type="common">Red gorgonian</name>
    <name type="synonym">Violescent sea-whip</name>
    <dbReference type="NCBI Taxonomy" id="317549"/>
    <lineage>
        <taxon>Eukaryota</taxon>
        <taxon>Metazoa</taxon>
        <taxon>Cnidaria</taxon>
        <taxon>Anthozoa</taxon>
        <taxon>Octocorallia</taxon>
        <taxon>Malacalcyonacea</taxon>
        <taxon>Plexauridae</taxon>
        <taxon>Paramuricea</taxon>
    </lineage>
</organism>
<dbReference type="PANTHER" id="PTHR46585:SF1">
    <property type="entry name" value="CHROMO DOMAIN-CONTAINING PROTEIN"/>
    <property type="match status" value="1"/>
</dbReference>
<dbReference type="PROSITE" id="PS51257">
    <property type="entry name" value="PROKAR_LIPOPROTEIN"/>
    <property type="match status" value="1"/>
</dbReference>
<proteinExistence type="predicted"/>
<dbReference type="Proteomes" id="UP001152795">
    <property type="component" value="Unassembled WGS sequence"/>
</dbReference>
<dbReference type="AlphaFoldDB" id="A0A7D9HGS3"/>